<dbReference type="InterPro" id="IPR052240">
    <property type="entry name" value="SAP_domain_ribonucleoprotein"/>
</dbReference>
<dbReference type="Pfam" id="PF02037">
    <property type="entry name" value="SAP"/>
    <property type="match status" value="1"/>
</dbReference>
<feature type="compositionally biased region" description="Basic and acidic residues" evidence="3">
    <location>
        <begin position="119"/>
        <end position="129"/>
    </location>
</feature>
<dbReference type="Pfam" id="PF18592">
    <property type="entry name" value="Tho1_MOS11_C"/>
    <property type="match status" value="1"/>
</dbReference>
<gene>
    <name evidence="5" type="primary">Mo01617</name>
    <name evidence="5" type="ORF">E5Q_01617</name>
</gene>
<dbReference type="GO" id="GO:0005634">
    <property type="term" value="C:nucleus"/>
    <property type="evidence" value="ECO:0007669"/>
    <property type="project" value="TreeGrafter"/>
</dbReference>
<dbReference type="PANTHER" id="PTHR46551">
    <property type="entry name" value="SAP DOMAIN-CONTAINING RIBONUCLEOPROTEIN"/>
    <property type="match status" value="1"/>
</dbReference>
<dbReference type="SMART" id="SM00513">
    <property type="entry name" value="SAP"/>
    <property type="match status" value="1"/>
</dbReference>
<sequence>MTDEASLSKLKVAELKEQLSALSLPTTGVKAELVARLAAHHAEASSKSVPATSTVASASPDKPEAKKETAAATEPASVATEPPKPAALSEEEKQARIDAELAARKARAARFGLPEPEADALKARAERFGTAKASADGGESKSVSQIDEALAGGRKRKAGQGKAATNGEATKTEGPAKDAKKVKKQEAKPVSSTTEAKKPAYVPDAAELEKMRKRAERFGTEEKVNVSA</sequence>
<comment type="caution">
    <text evidence="5">The sequence shown here is derived from an EMBL/GenBank/DDBJ whole genome shotgun (WGS) entry which is preliminary data.</text>
</comment>
<dbReference type="eggNOG" id="ENOG502RSDA">
    <property type="taxonomic scope" value="Eukaryota"/>
</dbReference>
<dbReference type="InterPro" id="IPR040746">
    <property type="entry name" value="THO1_MOS11_C"/>
</dbReference>
<feature type="region of interest" description="Disordered" evidence="3">
    <location>
        <begin position="38"/>
        <end position="205"/>
    </location>
</feature>
<comment type="similarity">
    <text evidence="2">Belongs to the SAP domain-containing ribonucleoprotein family.</text>
</comment>
<evidence type="ECO:0000313" key="5">
    <source>
        <dbReference type="EMBL" id="GAA94962.1"/>
    </source>
</evidence>
<dbReference type="InParanoid" id="G7DWK2"/>
<evidence type="ECO:0000256" key="3">
    <source>
        <dbReference type="SAM" id="MobiDB-lite"/>
    </source>
</evidence>
<feature type="compositionally biased region" description="Low complexity" evidence="3">
    <location>
        <begin position="45"/>
        <end position="60"/>
    </location>
</feature>
<dbReference type="AlphaFoldDB" id="G7DWK2"/>
<dbReference type="HOGENOM" id="CLU_1215045_0_0_1"/>
<feature type="domain" description="SAP" evidence="4">
    <location>
        <begin position="7"/>
        <end position="41"/>
    </location>
</feature>
<dbReference type="FunCoup" id="G7DWK2">
    <property type="interactions" value="600"/>
</dbReference>
<evidence type="ECO:0000256" key="1">
    <source>
        <dbReference type="ARBA" id="ARBA00022553"/>
    </source>
</evidence>
<dbReference type="STRING" id="764103.G7DWK2"/>
<reference evidence="5 6" key="1">
    <citation type="journal article" date="2011" name="J. Gen. Appl. Microbiol.">
        <title>Draft genome sequencing of the enigmatic basidiomycete Mixia osmundae.</title>
        <authorList>
            <person name="Nishida H."/>
            <person name="Nagatsuka Y."/>
            <person name="Sugiyama J."/>
        </authorList>
    </citation>
    <scope>NUCLEOTIDE SEQUENCE [LARGE SCALE GENOMIC DNA]</scope>
    <source>
        <strain evidence="6">CBS 9802 / IAM 14324 / JCM 22182 / KY 12970</strain>
    </source>
</reference>
<dbReference type="GO" id="GO:0016973">
    <property type="term" value="P:poly(A)+ mRNA export from nucleus"/>
    <property type="evidence" value="ECO:0007669"/>
    <property type="project" value="TreeGrafter"/>
</dbReference>
<dbReference type="EMBL" id="BABT02000052">
    <property type="protein sequence ID" value="GAA94962.1"/>
    <property type="molecule type" value="Genomic_DNA"/>
</dbReference>
<feature type="compositionally biased region" description="Basic and acidic residues" evidence="3">
    <location>
        <begin position="90"/>
        <end position="103"/>
    </location>
</feature>
<keyword evidence="6" id="KW-1185">Reference proteome</keyword>
<dbReference type="OMA" id="HEERYIE"/>
<organism evidence="5 6">
    <name type="scientific">Mixia osmundae (strain CBS 9802 / IAM 14324 / JCM 22182 / KY 12970)</name>
    <dbReference type="NCBI Taxonomy" id="764103"/>
    <lineage>
        <taxon>Eukaryota</taxon>
        <taxon>Fungi</taxon>
        <taxon>Dikarya</taxon>
        <taxon>Basidiomycota</taxon>
        <taxon>Pucciniomycotina</taxon>
        <taxon>Mixiomycetes</taxon>
        <taxon>Mixiales</taxon>
        <taxon>Mixiaceae</taxon>
        <taxon>Mixia</taxon>
    </lineage>
</organism>
<name>G7DWK2_MIXOS</name>
<dbReference type="OrthoDB" id="445357at2759"/>
<keyword evidence="1" id="KW-0597">Phosphoprotein</keyword>
<dbReference type="PROSITE" id="PS50800">
    <property type="entry name" value="SAP"/>
    <property type="match status" value="1"/>
</dbReference>
<dbReference type="InterPro" id="IPR003034">
    <property type="entry name" value="SAP_dom"/>
</dbReference>
<dbReference type="RefSeq" id="XP_014565937.1">
    <property type="nucleotide sequence ID" value="XM_014710451.1"/>
</dbReference>
<proteinExistence type="inferred from homology"/>
<reference evidence="5 6" key="2">
    <citation type="journal article" date="2012" name="Open Biol.">
        <title>Characteristics of nucleosomes and linker DNA regions on the genome of the basidiomycete Mixia osmundae revealed by mono- and dinucleosome mapping.</title>
        <authorList>
            <person name="Nishida H."/>
            <person name="Kondo S."/>
            <person name="Matsumoto T."/>
            <person name="Suzuki Y."/>
            <person name="Yoshikawa H."/>
            <person name="Taylor T.D."/>
            <person name="Sugiyama J."/>
        </authorList>
    </citation>
    <scope>NUCLEOTIDE SEQUENCE [LARGE SCALE GENOMIC DNA]</scope>
    <source>
        <strain evidence="6">CBS 9802 / IAM 14324 / JCM 22182 / KY 12970</strain>
    </source>
</reference>
<dbReference type="InterPro" id="IPR036361">
    <property type="entry name" value="SAP_dom_sf"/>
</dbReference>
<evidence type="ECO:0000313" key="6">
    <source>
        <dbReference type="Proteomes" id="UP000009131"/>
    </source>
</evidence>
<dbReference type="PANTHER" id="PTHR46551:SF1">
    <property type="entry name" value="SAP DOMAIN-CONTAINING RIBONUCLEOPROTEIN"/>
    <property type="match status" value="1"/>
</dbReference>
<evidence type="ECO:0000256" key="2">
    <source>
        <dbReference type="ARBA" id="ARBA00046328"/>
    </source>
</evidence>
<dbReference type="SUPFAM" id="SSF68906">
    <property type="entry name" value="SAP domain"/>
    <property type="match status" value="1"/>
</dbReference>
<evidence type="ECO:0000259" key="4">
    <source>
        <dbReference type="PROSITE" id="PS50800"/>
    </source>
</evidence>
<protein>
    <recommendedName>
        <fullName evidence="4">SAP domain-containing protein</fullName>
    </recommendedName>
</protein>
<dbReference type="Gene3D" id="1.10.720.30">
    <property type="entry name" value="SAP domain"/>
    <property type="match status" value="1"/>
</dbReference>
<accession>G7DWK2</accession>
<dbReference type="Proteomes" id="UP000009131">
    <property type="component" value="Unassembled WGS sequence"/>
</dbReference>
<feature type="compositionally biased region" description="Basic and acidic residues" evidence="3">
    <location>
        <begin position="170"/>
        <end position="187"/>
    </location>
</feature>